<protein>
    <submittedName>
        <fullName evidence="2">Uncharacterized protein</fullName>
    </submittedName>
</protein>
<dbReference type="STRING" id="1317125.SAMN05444128_2527"/>
<evidence type="ECO:0000256" key="1">
    <source>
        <dbReference type="SAM" id="Phobius"/>
    </source>
</evidence>
<keyword evidence="1" id="KW-0812">Transmembrane</keyword>
<keyword evidence="1" id="KW-0472">Membrane</keyword>
<keyword evidence="3" id="KW-1185">Reference proteome</keyword>
<evidence type="ECO:0000313" key="2">
    <source>
        <dbReference type="EMBL" id="SIT91228.1"/>
    </source>
</evidence>
<sequence length="224" mass="25892">MKDRLKDFVNENREEFDVFEPRPELWQEICTELKIQQAQEKKPRKEAKVISINFGERLNFTADFMFMRVAATIVLLLACGITLWTVKQNNPAATNTTNTLAANTGTGEQESIYQVAPELAEVEVYYTSQINSKREELSEYDLKVLGLDETREIDRELARLDSSYTRLKNQLYTTPNTDQVMAAMIRNLQIRIEVLNHQLEVLQKIEAIKEQDTTEPQNNETTTI</sequence>
<feature type="transmembrane region" description="Helical" evidence="1">
    <location>
        <begin position="65"/>
        <end position="86"/>
    </location>
</feature>
<evidence type="ECO:0000313" key="3">
    <source>
        <dbReference type="Proteomes" id="UP000187181"/>
    </source>
</evidence>
<gene>
    <name evidence="2" type="ORF">SAMN05444128_2527</name>
</gene>
<proteinExistence type="predicted"/>
<keyword evidence="1" id="KW-1133">Transmembrane helix</keyword>
<dbReference type="RefSeq" id="WP_076669327.1">
    <property type="nucleotide sequence ID" value="NZ_FTPP01000002.1"/>
</dbReference>
<dbReference type="AlphaFoldDB" id="A0A1R3XI96"/>
<dbReference type="OrthoDB" id="1120747at2"/>
<dbReference type="EMBL" id="FTPP01000002">
    <property type="protein sequence ID" value="SIT91228.1"/>
    <property type="molecule type" value="Genomic_DNA"/>
</dbReference>
<name>A0A1R3XI96_9BACT</name>
<organism evidence="2 3">
    <name type="scientific">Pontibacter indicus</name>
    <dbReference type="NCBI Taxonomy" id="1317125"/>
    <lineage>
        <taxon>Bacteria</taxon>
        <taxon>Pseudomonadati</taxon>
        <taxon>Bacteroidota</taxon>
        <taxon>Cytophagia</taxon>
        <taxon>Cytophagales</taxon>
        <taxon>Hymenobacteraceae</taxon>
        <taxon>Pontibacter</taxon>
    </lineage>
</organism>
<reference evidence="3" key="1">
    <citation type="submission" date="2017-01" db="EMBL/GenBank/DDBJ databases">
        <authorList>
            <person name="Varghese N."/>
            <person name="Submissions S."/>
        </authorList>
    </citation>
    <scope>NUCLEOTIDE SEQUENCE [LARGE SCALE GENOMIC DNA]</scope>
    <source>
        <strain evidence="3">LP100</strain>
    </source>
</reference>
<dbReference type="Proteomes" id="UP000187181">
    <property type="component" value="Unassembled WGS sequence"/>
</dbReference>
<accession>A0A1R3XI96</accession>